<sequence>MAHPIHRAQPPLEFIPQKFNPLVYYAIRGLLPLLLLLRLRPWLPTGIAKIETVNVEVLVDLYQKFQNGKIRFLMAFRHCEVDDPLCMMHMLGYAVPKVARQKGISLQYPTHSHFLYDRGMLLWAGDWLGWLFSRVGGLPIFRGKVDRVSLRTARDLFASGKYPISVAPEGATNGHSESVSALEPGVAQLSFWCVEELIKEHRAEEVLILPIGLQYRYINPRWEKLDRLLSKLEADSGLEVKRIDPSGVVNREKVFYERLFHLGEYVLSEMEKFYDRFYHQHPRHQAATKSEDSSANPNQLLATRLEILLNRSLQAAEQYFGLEPKGTIIERCRRIESAGWNDIYRGDLPDLKTLSPLQRGLADWIAEEASLRMLHMRLVESFVAVTGNYVQQKPSFERFAETTLILFDLIERIKGNKNPRRPRMGWRQARLTVGEPISVTQRWSKYHENRHAAKQAVNDLTRDLQIALENLIV</sequence>
<dbReference type="Proteomes" id="UP000667802">
    <property type="component" value="Unassembled WGS sequence"/>
</dbReference>
<comment type="caution">
    <text evidence="2">The sequence shown here is derived from an EMBL/GenBank/DDBJ whole genome shotgun (WGS) entry which is preliminary data.</text>
</comment>
<dbReference type="AlphaFoldDB" id="A0AAP5MAA3"/>
<dbReference type="EMBL" id="JAALHA020000005">
    <property type="protein sequence ID" value="MDR9895638.1"/>
    <property type="molecule type" value="Genomic_DNA"/>
</dbReference>
<dbReference type="SMART" id="SM00563">
    <property type="entry name" value="PlsC"/>
    <property type="match status" value="1"/>
</dbReference>
<dbReference type="RefSeq" id="WP_208345473.1">
    <property type="nucleotide sequence ID" value="NZ_CAWQFN010000677.1"/>
</dbReference>
<dbReference type="SUPFAM" id="SSF69593">
    <property type="entry name" value="Glycerol-3-phosphate (1)-acyltransferase"/>
    <property type="match status" value="1"/>
</dbReference>
<keyword evidence="2" id="KW-0012">Acyltransferase</keyword>
<accession>A0AAP5MAA3</accession>
<keyword evidence="2" id="KW-0808">Transferase</keyword>
<evidence type="ECO:0000313" key="3">
    <source>
        <dbReference type="Proteomes" id="UP000667802"/>
    </source>
</evidence>
<proteinExistence type="predicted"/>
<dbReference type="GO" id="GO:0016746">
    <property type="term" value="F:acyltransferase activity"/>
    <property type="evidence" value="ECO:0007669"/>
    <property type="project" value="UniProtKB-KW"/>
</dbReference>
<name>A0AAP5MAA3_9CYAN</name>
<protein>
    <submittedName>
        <fullName evidence="2">1-acyl-sn-glycerol-3-phosphate acyltransferase</fullName>
    </submittedName>
</protein>
<feature type="domain" description="Phospholipid/glycerol acyltransferase" evidence="1">
    <location>
        <begin position="72"/>
        <end position="216"/>
    </location>
</feature>
<organism evidence="2 3">
    <name type="scientific">Aetokthonos hydrillicola Thurmond2011</name>
    <dbReference type="NCBI Taxonomy" id="2712845"/>
    <lineage>
        <taxon>Bacteria</taxon>
        <taxon>Bacillati</taxon>
        <taxon>Cyanobacteriota</taxon>
        <taxon>Cyanophyceae</taxon>
        <taxon>Nostocales</taxon>
        <taxon>Hapalosiphonaceae</taxon>
        <taxon>Aetokthonos</taxon>
    </lineage>
</organism>
<reference evidence="3" key="1">
    <citation type="journal article" date="2021" name="Science">
        <title>Hunting the eagle killer: A cyanobacterial neurotoxin causes vacuolar myelinopathy.</title>
        <authorList>
            <person name="Breinlinger S."/>
            <person name="Phillips T.J."/>
            <person name="Haram B.N."/>
            <person name="Mares J."/>
            <person name="Martinez Yerena J.A."/>
            <person name="Hrouzek P."/>
            <person name="Sobotka R."/>
            <person name="Henderson W.M."/>
            <person name="Schmieder P."/>
            <person name="Williams S.M."/>
            <person name="Lauderdale J.D."/>
            <person name="Wilde H.D."/>
            <person name="Gerrin W."/>
            <person name="Kust A."/>
            <person name="Washington J.W."/>
            <person name="Wagner C."/>
            <person name="Geier B."/>
            <person name="Liebeke M."/>
            <person name="Enke H."/>
            <person name="Niedermeyer T.H.J."/>
            <person name="Wilde S.B."/>
        </authorList>
    </citation>
    <scope>NUCLEOTIDE SEQUENCE [LARGE SCALE GENOMIC DNA]</scope>
    <source>
        <strain evidence="3">Thurmond2011</strain>
    </source>
</reference>
<evidence type="ECO:0000313" key="2">
    <source>
        <dbReference type="EMBL" id="MDR9895638.1"/>
    </source>
</evidence>
<dbReference type="InterPro" id="IPR002123">
    <property type="entry name" value="Plipid/glycerol_acylTrfase"/>
</dbReference>
<evidence type="ECO:0000259" key="1">
    <source>
        <dbReference type="SMART" id="SM00563"/>
    </source>
</evidence>
<gene>
    <name evidence="2" type="ORF">G7B40_013830</name>
</gene>
<keyword evidence="3" id="KW-1185">Reference proteome</keyword>